<dbReference type="EMBL" id="AP018907">
    <property type="protein sequence ID" value="BBF93434.1"/>
    <property type="molecule type" value="Genomic_DNA"/>
</dbReference>
<sequence>MAEAISGSASASEAVKKLLDSGRLRSTSETDMATLPLLMVALIRSTHADTPRRTAEAVAYHGGQGAPRR</sequence>
<protein>
    <submittedName>
        <fullName evidence="2">Uncharacterized protein</fullName>
    </submittedName>
</protein>
<dbReference type="Proteomes" id="UP000266934">
    <property type="component" value="Chromosome"/>
</dbReference>
<accession>A0A348G1K1</accession>
<dbReference type="AlphaFoldDB" id="A0A348G1K1"/>
<feature type="region of interest" description="Disordered" evidence="1">
    <location>
        <begin position="48"/>
        <end position="69"/>
    </location>
</feature>
<keyword evidence="3" id="KW-1185">Reference proteome</keyword>
<evidence type="ECO:0000313" key="2">
    <source>
        <dbReference type="EMBL" id="BBF93434.1"/>
    </source>
</evidence>
<evidence type="ECO:0000256" key="1">
    <source>
        <dbReference type="SAM" id="MobiDB-lite"/>
    </source>
</evidence>
<dbReference type="KEGG" id="blag:BLTE_21190"/>
<gene>
    <name evidence="2" type="ORF">BLTE_21190</name>
</gene>
<reference evidence="2 3" key="1">
    <citation type="submission" date="2018-08" db="EMBL/GenBank/DDBJ databases">
        <title>Complete genome sequencing of Blastochloris tepida GI.</title>
        <authorList>
            <person name="Tsukatani Y."/>
            <person name="Mori H."/>
        </authorList>
    </citation>
    <scope>NUCLEOTIDE SEQUENCE [LARGE SCALE GENOMIC DNA]</scope>
    <source>
        <strain evidence="2 3">GI</strain>
    </source>
</reference>
<organism evidence="2 3">
    <name type="scientific">Blastochloris tepida</name>
    <dbReference type="NCBI Taxonomy" id="2233851"/>
    <lineage>
        <taxon>Bacteria</taxon>
        <taxon>Pseudomonadati</taxon>
        <taxon>Pseudomonadota</taxon>
        <taxon>Alphaproteobacteria</taxon>
        <taxon>Hyphomicrobiales</taxon>
        <taxon>Blastochloridaceae</taxon>
        <taxon>Blastochloris</taxon>
    </lineage>
</organism>
<proteinExistence type="predicted"/>
<name>A0A348G1K1_9HYPH</name>
<evidence type="ECO:0000313" key="3">
    <source>
        <dbReference type="Proteomes" id="UP000266934"/>
    </source>
</evidence>